<name>A0ABX1KUJ9_9LACO</name>
<reference evidence="1 2" key="1">
    <citation type="submission" date="2020-04" db="EMBL/GenBank/DDBJ databases">
        <title>A novel species of genus Lactobacillus that was isolated from fermented food Zha-chili.</title>
        <authorList>
            <person name="Zhang Z."/>
        </authorList>
    </citation>
    <scope>NUCLEOTIDE SEQUENCE [LARGE SCALE GENOMIC DNA]</scope>
    <source>
        <strain evidence="2">HBUAS51383</strain>
    </source>
</reference>
<gene>
    <name evidence="1" type="ORF">HC026_01540</name>
</gene>
<dbReference type="InterPro" id="IPR008949">
    <property type="entry name" value="Isoprenoid_synthase_dom_sf"/>
</dbReference>
<evidence type="ECO:0008006" key="3">
    <source>
        <dbReference type="Google" id="ProtNLM"/>
    </source>
</evidence>
<dbReference type="Proteomes" id="UP000763447">
    <property type="component" value="Unassembled WGS sequence"/>
</dbReference>
<proteinExistence type="predicted"/>
<organism evidence="1 2">
    <name type="scientific">Secundilactobacillus angelensis</name>
    <dbReference type="NCBI Taxonomy" id="2722706"/>
    <lineage>
        <taxon>Bacteria</taxon>
        <taxon>Bacillati</taxon>
        <taxon>Bacillota</taxon>
        <taxon>Bacilli</taxon>
        <taxon>Lactobacillales</taxon>
        <taxon>Lactobacillaceae</taxon>
        <taxon>Secundilactobacillus</taxon>
    </lineage>
</organism>
<dbReference type="EMBL" id="JAAXLJ010000002">
    <property type="protein sequence ID" value="NLR17597.1"/>
    <property type="molecule type" value="Genomic_DNA"/>
</dbReference>
<sequence length="315" mass="34949">MAFNANNYTVDVALEDDFQSWLSQQPAVVKEPAKTVANDQHRHFRQALWTLFCQSKTDRHDRAEQSSGTVEALALASGLIPATFRPRQLSLSDVAMAKAQAYSSQYLYGYVVANIAAAELPHTEATTLLQTAQNFWLASTARLQLNFNQRERVADYLKDAKARSGALGAMTCRLAAVVSGTTDRAITDLISTIGETLGVIEQILTTVNKCHDSLDFKTLIMSGNYPLSLLFALEEEGDWFDTFFKATTKPTPDQFEIARKLTIQTGEQSAIQLAKELVNQTQLDAKALPEGSQREPLTNLLQQLENDCHYESSHQ</sequence>
<evidence type="ECO:0000313" key="1">
    <source>
        <dbReference type="EMBL" id="NLR17597.1"/>
    </source>
</evidence>
<dbReference type="RefSeq" id="WP_168924218.1">
    <property type="nucleotide sequence ID" value="NZ_JAAXLJ010000002.1"/>
</dbReference>
<protein>
    <recommendedName>
        <fullName evidence="3">Polyprenyl synthetase</fullName>
    </recommendedName>
</protein>
<accession>A0ABX1KUJ9</accession>
<evidence type="ECO:0000313" key="2">
    <source>
        <dbReference type="Proteomes" id="UP000763447"/>
    </source>
</evidence>
<keyword evidence="2" id="KW-1185">Reference proteome</keyword>
<comment type="caution">
    <text evidence="1">The sequence shown here is derived from an EMBL/GenBank/DDBJ whole genome shotgun (WGS) entry which is preliminary data.</text>
</comment>
<dbReference type="Gene3D" id="1.10.600.10">
    <property type="entry name" value="Farnesyl Diphosphate Synthase"/>
    <property type="match status" value="1"/>
</dbReference>
<dbReference type="SUPFAM" id="SSF48576">
    <property type="entry name" value="Terpenoid synthases"/>
    <property type="match status" value="1"/>
</dbReference>